<evidence type="ECO:0000256" key="7">
    <source>
        <dbReference type="SAM" id="MobiDB-lite"/>
    </source>
</evidence>
<feature type="region of interest" description="Disordered" evidence="7">
    <location>
        <begin position="248"/>
        <end position="274"/>
    </location>
</feature>
<organism evidence="8 9">
    <name type="scientific">Phrynocephalus forsythii</name>
    <dbReference type="NCBI Taxonomy" id="171643"/>
    <lineage>
        <taxon>Eukaryota</taxon>
        <taxon>Metazoa</taxon>
        <taxon>Chordata</taxon>
        <taxon>Craniata</taxon>
        <taxon>Vertebrata</taxon>
        <taxon>Euteleostomi</taxon>
        <taxon>Lepidosauria</taxon>
        <taxon>Squamata</taxon>
        <taxon>Bifurcata</taxon>
        <taxon>Unidentata</taxon>
        <taxon>Episquamata</taxon>
        <taxon>Toxicofera</taxon>
        <taxon>Iguania</taxon>
        <taxon>Acrodonta</taxon>
        <taxon>Agamidae</taxon>
        <taxon>Agaminae</taxon>
        <taxon>Phrynocephalus</taxon>
    </lineage>
</organism>
<feature type="region of interest" description="Disordered" evidence="7">
    <location>
        <begin position="548"/>
        <end position="588"/>
    </location>
</feature>
<sequence length="1160" mass="123873">MAVDHRASQPASQLALACERRRSCARRRCEDGKGVGGSKIKGCSPWSGRQLSSLATVCAPASPRSGDRAEPKAHHDASTRACRREHRRRFQLNSQAGMDAAEAAGLEGKTMPPPVQDGAQRVQEENGASDRLSEKSDASLAMAEPNRPPVPAGKLKKTAFKLFGGKRSICTLPSFFGGRNKGLGKSTSKKGLSKSKTHDGISDVGYEVVGPGLLQSPLEKRTDLPSSQSALLGAEASLRAGLAWPPTSLSGSSEGFEKKAGGEKPSFPLRPKKGLRGFFNSIRRHRKTKTAEPERTELQEWTARGSTTGGQAEASGPETLQASETGAGQSLTLLLDSGEKSEGGVLIGKAGSLNGSREEVGGKRSSVGGDVTRGLVDDRGCPDVEVSPDSALCDLSTYGRLPDSLEPGDLDGSSPRAPSSDQLSLMFGDVTSLKSFDSLTGCGDIIAEPDVDSMAEGSTSADRSKEATKRGSCLVTYQGGGEEMALPEEVEEYLQQMWEGTASKEDPAYEAHLPDLLTKGQLPGANGMGTETPLYNEDTRDEADLLTPHSDQQESAPNSDEGYYDSATPGPEEDTGEGLEEVKKERLPRDSYSGDALYEFYEPDDVLMSPSHGEEPWFERPASPSEVFGRFFDFAFPSEKDFIRRMAPKRDGMETKMERLAAIQKQLLCWEMQREPASKPLEMFLQDQPLREKLPSECQNRGASVVSQNPSCLGCEEMAPKAPNSGLKAGTAAQSRDWKALQEILQSDGCLAPFLRKGSIPEVEAEGTFLESCTLSSVAQEKSGMYPFYRSRSCHGSPPGEPPGQAESGLGEAHPGSGSGPEQAVNFSQAWVEFASSGTLFSSLSESLGSSDSGSAFTQNLPALPAMVTFDVADVEQDGEGACEQHPEMNADEDLAASFEAFEGSFLPKESYAECDERMFSGCARSSIQSGSWGIASLPRRLRLHELGPPGPELLPVCRRSRSLDTECLAFELAGLPLPGNGFDPWELCSPWNGPRKGPRSLRWHAAQASAPCSPEEKGGDGSALSWPGLQNVPDGKGCSLPDEKLWNGDLSAPAFPSTWAALEQLDTDLSLRSLAPNSAKAPPGKSHTDRDGNPGLLGMKSMARPSLLPLQIPEMSQEGRASHQGGGDQEADKHTWGLPLGEKEADLPPGFDFPVPLAS</sequence>
<feature type="compositionally biased region" description="Basic and acidic residues" evidence="7">
    <location>
        <begin position="1131"/>
        <end position="1147"/>
    </location>
</feature>
<dbReference type="PANTHER" id="PTHR22237:SF0">
    <property type="entry name" value="APC MEMBRANE RECRUITMENT PROTEIN 1"/>
    <property type="match status" value="1"/>
</dbReference>
<evidence type="ECO:0000256" key="5">
    <source>
        <dbReference type="ARBA" id="ARBA00023121"/>
    </source>
</evidence>
<evidence type="ECO:0000313" key="8">
    <source>
        <dbReference type="EMBL" id="KAJ7310564.1"/>
    </source>
</evidence>
<dbReference type="Pfam" id="PF09422">
    <property type="entry name" value="AMER"/>
    <property type="match status" value="1"/>
</dbReference>
<feature type="compositionally biased region" description="Basic and acidic residues" evidence="7">
    <location>
        <begin position="65"/>
        <end position="78"/>
    </location>
</feature>
<feature type="compositionally biased region" description="Polar residues" evidence="7">
    <location>
        <begin position="549"/>
        <end position="558"/>
    </location>
</feature>
<dbReference type="Proteomes" id="UP001142489">
    <property type="component" value="Unassembled WGS sequence"/>
</dbReference>
<dbReference type="AlphaFoldDB" id="A0A9Q0XGN5"/>
<reference evidence="8" key="1">
    <citation type="journal article" date="2023" name="DNA Res.">
        <title>Chromosome-level genome assembly of Phrynocephalus forsythii using third-generation DNA sequencing and Hi-C analysis.</title>
        <authorList>
            <person name="Qi Y."/>
            <person name="Zhao W."/>
            <person name="Zhao Y."/>
            <person name="Niu C."/>
            <person name="Cao S."/>
            <person name="Zhang Y."/>
        </authorList>
    </citation>
    <scope>NUCLEOTIDE SEQUENCE</scope>
    <source>
        <tissue evidence="8">Muscle</tissue>
    </source>
</reference>
<feature type="region of interest" description="Disordered" evidence="7">
    <location>
        <begin position="57"/>
        <end position="84"/>
    </location>
</feature>
<evidence type="ECO:0000313" key="9">
    <source>
        <dbReference type="Proteomes" id="UP001142489"/>
    </source>
</evidence>
<evidence type="ECO:0000256" key="2">
    <source>
        <dbReference type="ARBA" id="ARBA00007750"/>
    </source>
</evidence>
<keyword evidence="5" id="KW-0446">Lipid-binding</keyword>
<feature type="region of interest" description="Disordered" evidence="7">
    <location>
        <begin position="1000"/>
        <end position="1038"/>
    </location>
</feature>
<protein>
    <recommendedName>
        <fullName evidence="10">APC membrane recruitment protein 1</fullName>
    </recommendedName>
</protein>
<evidence type="ECO:0000256" key="4">
    <source>
        <dbReference type="ARBA" id="ARBA00022687"/>
    </source>
</evidence>
<feature type="compositionally biased region" description="Basic and acidic residues" evidence="7">
    <location>
        <begin position="289"/>
        <end position="298"/>
    </location>
</feature>
<evidence type="ECO:0000256" key="6">
    <source>
        <dbReference type="ARBA" id="ARBA00023136"/>
    </source>
</evidence>
<dbReference type="GO" id="GO:0005886">
    <property type="term" value="C:plasma membrane"/>
    <property type="evidence" value="ECO:0007669"/>
    <property type="project" value="UniProtKB-SubCell"/>
</dbReference>
<dbReference type="GO" id="GO:0008013">
    <property type="term" value="F:beta-catenin binding"/>
    <property type="evidence" value="ECO:0007669"/>
    <property type="project" value="TreeGrafter"/>
</dbReference>
<keyword evidence="6" id="KW-0472">Membrane</keyword>
<feature type="region of interest" description="Disordered" evidence="7">
    <location>
        <begin position="1075"/>
        <end position="1160"/>
    </location>
</feature>
<evidence type="ECO:0000256" key="3">
    <source>
        <dbReference type="ARBA" id="ARBA00022475"/>
    </source>
</evidence>
<dbReference type="InterPro" id="IPR019003">
    <property type="entry name" value="AMER"/>
</dbReference>
<keyword evidence="9" id="KW-1185">Reference proteome</keyword>
<keyword evidence="3" id="KW-1003">Cell membrane</keyword>
<dbReference type="GO" id="GO:0005546">
    <property type="term" value="F:phosphatidylinositol-4,5-bisphosphate binding"/>
    <property type="evidence" value="ECO:0007669"/>
    <property type="project" value="TreeGrafter"/>
</dbReference>
<evidence type="ECO:0008006" key="10">
    <source>
        <dbReference type="Google" id="ProtNLM"/>
    </source>
</evidence>
<dbReference type="EMBL" id="JAPFRF010000015">
    <property type="protein sequence ID" value="KAJ7310564.1"/>
    <property type="molecule type" value="Genomic_DNA"/>
</dbReference>
<dbReference type="OrthoDB" id="9898564at2759"/>
<comment type="caution">
    <text evidence="8">The sequence shown here is derived from an EMBL/GenBank/DDBJ whole genome shotgun (WGS) entry which is preliminary data.</text>
</comment>
<dbReference type="GO" id="GO:0060828">
    <property type="term" value="P:regulation of canonical Wnt signaling pathway"/>
    <property type="evidence" value="ECO:0007669"/>
    <property type="project" value="TreeGrafter"/>
</dbReference>
<comment type="subcellular location">
    <subcellularLocation>
        <location evidence="1">Cell membrane</location>
        <topology evidence="1">Peripheral membrane protein</topology>
    </subcellularLocation>
</comment>
<keyword evidence="4" id="KW-0879">Wnt signaling pathway</keyword>
<feature type="region of interest" description="Disordered" evidence="7">
    <location>
        <begin position="287"/>
        <end position="322"/>
    </location>
</feature>
<accession>A0A9Q0XGN5</accession>
<dbReference type="PANTHER" id="PTHR22237">
    <property type="entry name" value="APC MEMBRANE RECRUITMENT PROTEIN 2-RELATED"/>
    <property type="match status" value="1"/>
</dbReference>
<comment type="similarity">
    <text evidence="2">Belongs to the Amer family.</text>
</comment>
<dbReference type="GO" id="GO:0016055">
    <property type="term" value="P:Wnt signaling pathway"/>
    <property type="evidence" value="ECO:0007669"/>
    <property type="project" value="UniProtKB-KW"/>
</dbReference>
<name>A0A9Q0XGN5_9SAUR</name>
<proteinExistence type="inferred from homology"/>
<feature type="region of interest" description="Disordered" evidence="7">
    <location>
        <begin position="107"/>
        <end position="153"/>
    </location>
</feature>
<feature type="region of interest" description="Disordered" evidence="7">
    <location>
        <begin position="349"/>
        <end position="371"/>
    </location>
</feature>
<feature type="region of interest" description="Disordered" evidence="7">
    <location>
        <begin position="398"/>
        <end position="421"/>
    </location>
</feature>
<dbReference type="PROSITE" id="PS51257">
    <property type="entry name" value="PROKAR_LIPOPROTEIN"/>
    <property type="match status" value="1"/>
</dbReference>
<evidence type="ECO:0000256" key="1">
    <source>
        <dbReference type="ARBA" id="ARBA00004202"/>
    </source>
</evidence>
<gene>
    <name evidence="8" type="ORF">JRQ81_007509</name>
</gene>
<feature type="region of interest" description="Disordered" evidence="7">
    <location>
        <begin position="790"/>
        <end position="823"/>
    </location>
</feature>